<evidence type="ECO:0000313" key="7">
    <source>
        <dbReference type="EMBL" id="KAF4635226.1"/>
    </source>
</evidence>
<proteinExistence type="predicted"/>
<keyword evidence="2" id="KW-0813">Transport</keyword>
<comment type="subcellular location">
    <subcellularLocation>
        <location evidence="1">Membrane</location>
        <topology evidence="1">Multi-pass membrane protein</topology>
    </subcellularLocation>
</comment>
<feature type="transmembrane region" description="Helical" evidence="6">
    <location>
        <begin position="169"/>
        <end position="193"/>
    </location>
</feature>
<gene>
    <name evidence="7" type="ORF">G7Y89_g2862</name>
</gene>
<feature type="transmembrane region" description="Helical" evidence="6">
    <location>
        <begin position="487"/>
        <end position="507"/>
    </location>
</feature>
<keyword evidence="8" id="KW-1185">Reference proteome</keyword>
<dbReference type="AlphaFoldDB" id="A0A8H4RUA5"/>
<evidence type="ECO:0008006" key="9">
    <source>
        <dbReference type="Google" id="ProtNLM"/>
    </source>
</evidence>
<dbReference type="PANTHER" id="PTHR43791:SF29">
    <property type="entry name" value="MAJOR FACILITATOR SUPERFAMILY (MFS) PROFILE DOMAIN-CONTAINING PROTEIN"/>
    <property type="match status" value="1"/>
</dbReference>
<keyword evidence="4 6" id="KW-1133">Transmembrane helix</keyword>
<evidence type="ECO:0000256" key="4">
    <source>
        <dbReference type="ARBA" id="ARBA00022989"/>
    </source>
</evidence>
<evidence type="ECO:0000256" key="3">
    <source>
        <dbReference type="ARBA" id="ARBA00022692"/>
    </source>
</evidence>
<accession>A0A8H4RUA5</accession>
<sequence>MAIDKPVTSGSDSIICPSAFPCYGTQSPKSPVTVTTTTLNNSSRIDTGDNPFADPEIAELYRLVYEEAQYECRHVFDPELVWTPEEEKQIVRRIDWRVCFWACVMFFALQVDRGNLSQALSDDMLTDINITTNNYNVGNTIYLVAFVCGEFPSQLISKKIGPDRWIPTLITLWSIVGMSQGGFVPDIVLWLSYFYTSRELPIRLSFFWTSISLTGIITSFMGFGILHMRGVAGWAGWRWLFLLEGFITLLIGIASYFMMPASAVQTKAWYRPNGWFTEREEAIVVNRVLRDDPSKVAVDLGQGDMHNRQAITPSRLWAALKDYDLWPIYVIGFFSDIPPSPVGNYLTLILRSLGFSTFNTNLLTIPSSVAHIITLLTITWLSERFNERTFFAMAQNLWTLPCLLMLHLWSGVVKDAWGTYALVTVILSFPYSHAIIVGWASKNSNNVGTRSVSVTIYNIMVQAGNMYSNNIYVADDAPLYRNGNRTLVIINCACLAMFGFTKLYYVLRNRHRDRIWVAMSSEERYEYTRYAKETGSKRLDFRFAH</sequence>
<dbReference type="SUPFAM" id="SSF103473">
    <property type="entry name" value="MFS general substrate transporter"/>
    <property type="match status" value="1"/>
</dbReference>
<dbReference type="FunFam" id="1.20.1250.20:FF:000247">
    <property type="entry name" value="MFS general substrate transporter"/>
    <property type="match status" value="1"/>
</dbReference>
<dbReference type="InterPro" id="IPR036259">
    <property type="entry name" value="MFS_trans_sf"/>
</dbReference>
<dbReference type="GO" id="GO:0022857">
    <property type="term" value="F:transmembrane transporter activity"/>
    <property type="evidence" value="ECO:0007669"/>
    <property type="project" value="TreeGrafter"/>
</dbReference>
<evidence type="ECO:0000256" key="2">
    <source>
        <dbReference type="ARBA" id="ARBA00022448"/>
    </source>
</evidence>
<evidence type="ECO:0000313" key="8">
    <source>
        <dbReference type="Proteomes" id="UP000566819"/>
    </source>
</evidence>
<dbReference type="OrthoDB" id="1935484at2759"/>
<dbReference type="Gene3D" id="1.20.1250.20">
    <property type="entry name" value="MFS general substrate transporter like domains"/>
    <property type="match status" value="1"/>
</dbReference>
<feature type="transmembrane region" description="Helical" evidence="6">
    <location>
        <begin position="416"/>
        <end position="440"/>
    </location>
</feature>
<protein>
    <recommendedName>
        <fullName evidence="9">Major facilitator superfamily (MFS) profile domain-containing protein</fullName>
    </recommendedName>
</protein>
<dbReference type="GO" id="GO:0016020">
    <property type="term" value="C:membrane"/>
    <property type="evidence" value="ECO:0007669"/>
    <property type="project" value="UniProtKB-SubCell"/>
</dbReference>
<organism evidence="7 8">
    <name type="scientific">Cudoniella acicularis</name>
    <dbReference type="NCBI Taxonomy" id="354080"/>
    <lineage>
        <taxon>Eukaryota</taxon>
        <taxon>Fungi</taxon>
        <taxon>Dikarya</taxon>
        <taxon>Ascomycota</taxon>
        <taxon>Pezizomycotina</taxon>
        <taxon>Leotiomycetes</taxon>
        <taxon>Helotiales</taxon>
        <taxon>Tricladiaceae</taxon>
        <taxon>Cudoniella</taxon>
    </lineage>
</organism>
<keyword evidence="3 6" id="KW-0812">Transmembrane</keyword>
<evidence type="ECO:0000256" key="5">
    <source>
        <dbReference type="ARBA" id="ARBA00023136"/>
    </source>
</evidence>
<feature type="transmembrane region" description="Helical" evidence="6">
    <location>
        <begin position="205"/>
        <end position="227"/>
    </location>
</feature>
<keyword evidence="5 6" id="KW-0472">Membrane</keyword>
<feature type="transmembrane region" description="Helical" evidence="6">
    <location>
        <begin position="362"/>
        <end position="382"/>
    </location>
</feature>
<dbReference type="PANTHER" id="PTHR43791">
    <property type="entry name" value="PERMEASE-RELATED"/>
    <property type="match status" value="1"/>
</dbReference>
<dbReference type="EMBL" id="JAAMPI010000133">
    <property type="protein sequence ID" value="KAF4635226.1"/>
    <property type="molecule type" value="Genomic_DNA"/>
</dbReference>
<evidence type="ECO:0000256" key="1">
    <source>
        <dbReference type="ARBA" id="ARBA00004141"/>
    </source>
</evidence>
<dbReference type="Proteomes" id="UP000566819">
    <property type="component" value="Unassembled WGS sequence"/>
</dbReference>
<reference evidence="7 8" key="1">
    <citation type="submission" date="2020-03" db="EMBL/GenBank/DDBJ databases">
        <title>Draft Genome Sequence of Cudoniella acicularis.</title>
        <authorList>
            <person name="Buettner E."/>
            <person name="Kellner H."/>
        </authorList>
    </citation>
    <scope>NUCLEOTIDE SEQUENCE [LARGE SCALE GENOMIC DNA]</scope>
    <source>
        <strain evidence="7 8">DSM 108380</strain>
    </source>
</reference>
<feature type="transmembrane region" description="Helical" evidence="6">
    <location>
        <begin position="239"/>
        <end position="259"/>
    </location>
</feature>
<feature type="transmembrane region" description="Helical" evidence="6">
    <location>
        <begin position="389"/>
        <end position="410"/>
    </location>
</feature>
<name>A0A8H4RUA5_9HELO</name>
<comment type="caution">
    <text evidence="7">The sequence shown here is derived from an EMBL/GenBank/DDBJ whole genome shotgun (WGS) entry which is preliminary data.</text>
</comment>
<evidence type="ECO:0000256" key="6">
    <source>
        <dbReference type="SAM" id="Phobius"/>
    </source>
</evidence>